<feature type="domain" description="RecQ mediated genome instability protein 1 OB-fold" evidence="2">
    <location>
        <begin position="53"/>
        <end position="93"/>
    </location>
</feature>
<feature type="signal peptide" evidence="1">
    <location>
        <begin position="1"/>
        <end position="18"/>
    </location>
</feature>
<reference evidence="4" key="2">
    <citation type="submission" date="2019-10" db="EMBL/GenBank/DDBJ databases">
        <title>A de novo genome assembly of a pear dwarfing rootstock.</title>
        <authorList>
            <person name="Wang F."/>
            <person name="Wang J."/>
            <person name="Li S."/>
            <person name="Zhang Y."/>
            <person name="Fang M."/>
            <person name="Ma L."/>
            <person name="Zhao Y."/>
            <person name="Jiang S."/>
        </authorList>
    </citation>
    <scope>NUCLEOTIDE SEQUENCE [LARGE SCALE GENOMIC DNA]</scope>
</reference>
<sequence length="98" mass="10817">MFLFFFLTGWCLQKDTTCSKCVLLGPKKLNMGWGLLLLGVRDVTKSRVEGFTRNTSSRRLLKLGLTDNHGEVAAVEYSHIPAIPDDVVPGTKVFSGTD</sequence>
<evidence type="ECO:0000313" key="4">
    <source>
        <dbReference type="Proteomes" id="UP000327157"/>
    </source>
</evidence>
<evidence type="ECO:0000313" key="3">
    <source>
        <dbReference type="EMBL" id="KAB2613004.1"/>
    </source>
</evidence>
<comment type="caution">
    <text evidence="3">The sequence shown here is derived from an EMBL/GenBank/DDBJ whole genome shotgun (WGS) entry which is preliminary data.</text>
</comment>
<proteinExistence type="predicted"/>
<feature type="chain" id="PRO_5024306244" evidence="1">
    <location>
        <begin position="19"/>
        <end position="98"/>
    </location>
</feature>
<keyword evidence="1" id="KW-0732">Signal</keyword>
<dbReference type="AlphaFoldDB" id="A0A5N5GQH5"/>
<name>A0A5N5GQH5_9ROSA</name>
<dbReference type="InterPro" id="IPR013894">
    <property type="entry name" value="RMI1_OB"/>
</dbReference>
<evidence type="ECO:0000256" key="1">
    <source>
        <dbReference type="SAM" id="SignalP"/>
    </source>
</evidence>
<protein>
    <submittedName>
        <fullName evidence="3">Tudor domain-containing protein 3</fullName>
    </submittedName>
</protein>
<dbReference type="Proteomes" id="UP000327157">
    <property type="component" value="Chromosome 9"/>
</dbReference>
<organism evidence="3 4">
    <name type="scientific">Pyrus ussuriensis x Pyrus communis</name>
    <dbReference type="NCBI Taxonomy" id="2448454"/>
    <lineage>
        <taxon>Eukaryota</taxon>
        <taxon>Viridiplantae</taxon>
        <taxon>Streptophyta</taxon>
        <taxon>Embryophyta</taxon>
        <taxon>Tracheophyta</taxon>
        <taxon>Spermatophyta</taxon>
        <taxon>Magnoliopsida</taxon>
        <taxon>eudicotyledons</taxon>
        <taxon>Gunneridae</taxon>
        <taxon>Pentapetalae</taxon>
        <taxon>rosids</taxon>
        <taxon>fabids</taxon>
        <taxon>Rosales</taxon>
        <taxon>Rosaceae</taxon>
        <taxon>Amygdaloideae</taxon>
        <taxon>Maleae</taxon>
        <taxon>Pyrus</taxon>
    </lineage>
</organism>
<reference evidence="3 4" key="1">
    <citation type="submission" date="2019-09" db="EMBL/GenBank/DDBJ databases">
        <authorList>
            <person name="Ou C."/>
        </authorList>
    </citation>
    <scope>NUCLEOTIDE SEQUENCE [LARGE SCALE GENOMIC DNA]</scope>
    <source>
        <strain evidence="3">S2</strain>
        <tissue evidence="3">Leaf</tissue>
    </source>
</reference>
<dbReference type="Gene3D" id="2.40.50.770">
    <property type="entry name" value="RecQ-mediated genome instability protein Rmi1, C-terminal domain"/>
    <property type="match status" value="1"/>
</dbReference>
<dbReference type="Pfam" id="PF08585">
    <property type="entry name" value="RMI1_N_C"/>
    <property type="match status" value="1"/>
</dbReference>
<evidence type="ECO:0000259" key="2">
    <source>
        <dbReference type="Pfam" id="PF08585"/>
    </source>
</evidence>
<dbReference type="InterPro" id="IPR042470">
    <property type="entry name" value="RMI1_N_C_sf"/>
</dbReference>
<accession>A0A5N5GQH5</accession>
<dbReference type="EMBL" id="SMOL01000458">
    <property type="protein sequence ID" value="KAB2613004.1"/>
    <property type="molecule type" value="Genomic_DNA"/>
</dbReference>
<reference evidence="3 4" key="3">
    <citation type="submission" date="2019-11" db="EMBL/GenBank/DDBJ databases">
        <title>A de novo genome assembly of a pear dwarfing rootstock.</title>
        <authorList>
            <person name="Wang F."/>
            <person name="Wang J."/>
            <person name="Li S."/>
            <person name="Zhang Y."/>
            <person name="Fang M."/>
            <person name="Ma L."/>
            <person name="Zhao Y."/>
            <person name="Jiang S."/>
        </authorList>
    </citation>
    <scope>NUCLEOTIDE SEQUENCE [LARGE SCALE GENOMIC DNA]</scope>
    <source>
        <strain evidence="3">S2</strain>
        <tissue evidence="3">Leaf</tissue>
    </source>
</reference>
<gene>
    <name evidence="3" type="ORF">D8674_035320</name>
</gene>
<keyword evidence="4" id="KW-1185">Reference proteome</keyword>
<dbReference type="OrthoDB" id="434939at2759"/>